<dbReference type="EMBL" id="GGEC01060882">
    <property type="protein sequence ID" value="MBX41366.1"/>
    <property type="molecule type" value="Transcribed_RNA"/>
</dbReference>
<dbReference type="AlphaFoldDB" id="A0A2P2NFU7"/>
<evidence type="ECO:0000313" key="1">
    <source>
        <dbReference type="EMBL" id="MBX41366.1"/>
    </source>
</evidence>
<sequence length="38" mass="4485">MARSKSDHVKEINRLIIRKSTFTLVQLNKKSFETTSNY</sequence>
<protein>
    <submittedName>
        <fullName evidence="1">Uncharacterized protein</fullName>
    </submittedName>
</protein>
<reference evidence="1" key="1">
    <citation type="submission" date="2018-02" db="EMBL/GenBank/DDBJ databases">
        <title>Rhizophora mucronata_Transcriptome.</title>
        <authorList>
            <person name="Meera S.P."/>
            <person name="Sreeshan A."/>
            <person name="Augustine A."/>
        </authorList>
    </citation>
    <scope>NUCLEOTIDE SEQUENCE</scope>
    <source>
        <tissue evidence="1">Leaf</tissue>
    </source>
</reference>
<organism evidence="1">
    <name type="scientific">Rhizophora mucronata</name>
    <name type="common">Asiatic mangrove</name>
    <dbReference type="NCBI Taxonomy" id="61149"/>
    <lineage>
        <taxon>Eukaryota</taxon>
        <taxon>Viridiplantae</taxon>
        <taxon>Streptophyta</taxon>
        <taxon>Embryophyta</taxon>
        <taxon>Tracheophyta</taxon>
        <taxon>Spermatophyta</taxon>
        <taxon>Magnoliopsida</taxon>
        <taxon>eudicotyledons</taxon>
        <taxon>Gunneridae</taxon>
        <taxon>Pentapetalae</taxon>
        <taxon>rosids</taxon>
        <taxon>fabids</taxon>
        <taxon>Malpighiales</taxon>
        <taxon>Rhizophoraceae</taxon>
        <taxon>Rhizophora</taxon>
    </lineage>
</organism>
<accession>A0A2P2NFU7</accession>
<proteinExistence type="predicted"/>
<name>A0A2P2NFU7_RHIMU</name>